<accession>A0A7S3GR78</accession>
<name>A0A7S3GR78_9STRA</name>
<dbReference type="AlphaFoldDB" id="A0A7S3GR78"/>
<organism evidence="1">
    <name type="scientific">Spumella elongata</name>
    <dbReference type="NCBI Taxonomy" id="89044"/>
    <lineage>
        <taxon>Eukaryota</taxon>
        <taxon>Sar</taxon>
        <taxon>Stramenopiles</taxon>
        <taxon>Ochrophyta</taxon>
        <taxon>Chrysophyceae</taxon>
        <taxon>Chromulinales</taxon>
        <taxon>Chromulinaceae</taxon>
        <taxon>Spumella</taxon>
    </lineage>
</organism>
<sequence>MDIAGDLEPDRIMCVHSTKVVENQIKATIYMKITDLQPLYNTVDALKGANVAKMGLYRERAKRFQTFADDAASHSEELQQQLISYSYAEEGVLLYIRLDLALTLDCRRGKIVKVDHVFQLTSVQEAV</sequence>
<gene>
    <name evidence="1" type="ORF">SELO1098_LOCUS2994</name>
</gene>
<reference evidence="1" key="1">
    <citation type="submission" date="2021-01" db="EMBL/GenBank/DDBJ databases">
        <authorList>
            <person name="Corre E."/>
            <person name="Pelletier E."/>
            <person name="Niang G."/>
            <person name="Scheremetjew M."/>
            <person name="Finn R."/>
            <person name="Kale V."/>
            <person name="Holt S."/>
            <person name="Cochrane G."/>
            <person name="Meng A."/>
            <person name="Brown T."/>
            <person name="Cohen L."/>
        </authorList>
    </citation>
    <scope>NUCLEOTIDE SEQUENCE</scope>
    <source>
        <strain evidence="1">CCAP 955/1</strain>
    </source>
</reference>
<dbReference type="EMBL" id="HBIC01005657">
    <property type="protein sequence ID" value="CAE0274167.1"/>
    <property type="molecule type" value="Transcribed_RNA"/>
</dbReference>
<evidence type="ECO:0000313" key="1">
    <source>
        <dbReference type="EMBL" id="CAE0274167.1"/>
    </source>
</evidence>
<proteinExistence type="predicted"/>
<protein>
    <submittedName>
        <fullName evidence="1">Uncharacterized protein</fullName>
    </submittedName>
</protein>